<evidence type="ECO:0000256" key="4">
    <source>
        <dbReference type="ARBA" id="ARBA00022679"/>
    </source>
</evidence>
<dbReference type="EMBL" id="MDZB01000142">
    <property type="protein sequence ID" value="OGX82582.1"/>
    <property type="molecule type" value="Genomic_DNA"/>
</dbReference>
<reference evidence="9 10" key="1">
    <citation type="submission" date="2016-08" db="EMBL/GenBank/DDBJ databases">
        <title>Hymenobacter coccineus sp. nov., Hymenobacter lapidarius sp. nov. and Hymenobacter glacialis sp. nov., isolated from Antarctic soil.</title>
        <authorList>
            <person name="Sedlacek I."/>
            <person name="Kralova S."/>
            <person name="Kyrova K."/>
            <person name="Maslanova I."/>
            <person name="Stankova E."/>
            <person name="Vrbovska V."/>
            <person name="Nemec M."/>
            <person name="Bartak M."/>
            <person name="Svec P."/>
            <person name="Busse H.-J."/>
            <person name="Pantucek R."/>
        </authorList>
    </citation>
    <scope>NUCLEOTIDE SEQUENCE [LARGE SCALE GENOMIC DNA]</scope>
    <source>
        <strain evidence="9 10">CCM 8643</strain>
    </source>
</reference>
<keyword evidence="3" id="KW-0328">Glycosyltransferase</keyword>
<protein>
    <recommendedName>
        <fullName evidence="11">Glycosyltransferase RgtA/B/C/D-like domain-containing protein</fullName>
    </recommendedName>
</protein>
<dbReference type="PANTHER" id="PTHR33908:SF11">
    <property type="entry name" value="MEMBRANE PROTEIN"/>
    <property type="match status" value="1"/>
</dbReference>
<organism evidence="9 10">
    <name type="scientific">Hymenobacter lapidarius</name>
    <dbReference type="NCBI Taxonomy" id="1908237"/>
    <lineage>
        <taxon>Bacteria</taxon>
        <taxon>Pseudomonadati</taxon>
        <taxon>Bacteroidota</taxon>
        <taxon>Cytophagia</taxon>
        <taxon>Cytophagales</taxon>
        <taxon>Hymenobacteraceae</taxon>
        <taxon>Hymenobacter</taxon>
    </lineage>
</organism>
<feature type="transmembrane region" description="Helical" evidence="8">
    <location>
        <begin position="388"/>
        <end position="409"/>
    </location>
</feature>
<keyword evidence="4" id="KW-0808">Transferase</keyword>
<evidence type="ECO:0000313" key="9">
    <source>
        <dbReference type="EMBL" id="OGX82582.1"/>
    </source>
</evidence>
<dbReference type="PANTHER" id="PTHR33908">
    <property type="entry name" value="MANNOSYLTRANSFERASE YKCB-RELATED"/>
    <property type="match status" value="1"/>
</dbReference>
<keyword evidence="2" id="KW-1003">Cell membrane</keyword>
<evidence type="ECO:0000256" key="3">
    <source>
        <dbReference type="ARBA" id="ARBA00022676"/>
    </source>
</evidence>
<dbReference type="STRING" id="1908237.BEN47_04165"/>
<name>A0A1G1SVC2_9BACT</name>
<sequence>MHATERRIFAGSKVAHCRCCIFVSVRPLSSFFVSRRKVAGLFFGLLALLGVALHRDYGMSWDEPADRLNAFVSAKYVALRLAPALAQRQPRLADIPDLSRHRDADHGVLFMLPLVVLEAVWPGPDPAEWAYRRHLVGFLLFVAGGWAVYRLGRERLASWRWGLVGAGLLVLSPRIFAEAFYNYKDVVFLSLFALGMLTLTRLLRRPTLGRALWHAAATAAAVDVRTMGVLLPLLTLGFGALEMSCRPVRRRQLARALALYVPVLAALVVLGWPYLWESPLAHFLAALRSFSQYAKPLEVFYWGEFVATQALPWHYAPVWVLITTPVPYTVLFVAGVAALGRQAVRVGPGRWLRRMSARRDLLVLAWFFGPLVGVVVLHSAIYDGWRHLYFIYPAFVLLAVRGLRALVAVWRRHGAGRGRPWLVGAAAGGLLVLGLGTAQVAWRMVAEHPFQYAYFSFLPGRVVEQHFERDYWGLATRQGLEWVLAHDPRPVLTVGMDERTALTLLINSKMLAPAARARLQIVAPAEAEYYFSIHRWHPGPYPVAMGRRVHTVEAGGATLLTVLRRP</sequence>
<evidence type="ECO:0000256" key="8">
    <source>
        <dbReference type="SAM" id="Phobius"/>
    </source>
</evidence>
<evidence type="ECO:0000256" key="6">
    <source>
        <dbReference type="ARBA" id="ARBA00022989"/>
    </source>
</evidence>
<feature type="transmembrane region" description="Helical" evidence="8">
    <location>
        <begin position="161"/>
        <end position="180"/>
    </location>
</feature>
<comment type="subcellular location">
    <subcellularLocation>
        <location evidence="1">Cell membrane</location>
        <topology evidence="1">Multi-pass membrane protein</topology>
    </subcellularLocation>
</comment>
<proteinExistence type="predicted"/>
<feature type="transmembrane region" description="Helical" evidence="8">
    <location>
        <begin position="361"/>
        <end position="382"/>
    </location>
</feature>
<keyword evidence="7 8" id="KW-0472">Membrane</keyword>
<dbReference type="AlphaFoldDB" id="A0A1G1SVC2"/>
<dbReference type="InterPro" id="IPR050297">
    <property type="entry name" value="LipidA_mod_glycosyltrf_83"/>
</dbReference>
<feature type="transmembrane region" description="Helical" evidence="8">
    <location>
        <begin position="130"/>
        <end position="149"/>
    </location>
</feature>
<comment type="caution">
    <text evidence="9">The sequence shown here is derived from an EMBL/GenBank/DDBJ whole genome shotgun (WGS) entry which is preliminary data.</text>
</comment>
<dbReference type="GO" id="GO:0016763">
    <property type="term" value="F:pentosyltransferase activity"/>
    <property type="evidence" value="ECO:0007669"/>
    <property type="project" value="TreeGrafter"/>
</dbReference>
<dbReference type="GO" id="GO:0005886">
    <property type="term" value="C:plasma membrane"/>
    <property type="evidence" value="ECO:0007669"/>
    <property type="project" value="UniProtKB-SubCell"/>
</dbReference>
<evidence type="ECO:0000313" key="10">
    <source>
        <dbReference type="Proteomes" id="UP000176294"/>
    </source>
</evidence>
<dbReference type="GO" id="GO:0009103">
    <property type="term" value="P:lipopolysaccharide biosynthetic process"/>
    <property type="evidence" value="ECO:0007669"/>
    <property type="project" value="UniProtKB-ARBA"/>
</dbReference>
<evidence type="ECO:0000256" key="5">
    <source>
        <dbReference type="ARBA" id="ARBA00022692"/>
    </source>
</evidence>
<feature type="transmembrane region" description="Helical" evidence="8">
    <location>
        <begin position="38"/>
        <end position="55"/>
    </location>
</feature>
<dbReference type="Proteomes" id="UP000176294">
    <property type="component" value="Unassembled WGS sequence"/>
</dbReference>
<accession>A0A1G1SVC2</accession>
<feature type="transmembrane region" description="Helical" evidence="8">
    <location>
        <begin position="186"/>
        <end position="203"/>
    </location>
</feature>
<evidence type="ECO:0000256" key="7">
    <source>
        <dbReference type="ARBA" id="ARBA00023136"/>
    </source>
</evidence>
<evidence type="ECO:0000256" key="2">
    <source>
        <dbReference type="ARBA" id="ARBA00022475"/>
    </source>
</evidence>
<keyword evidence="5 8" id="KW-0812">Transmembrane</keyword>
<feature type="transmembrane region" description="Helical" evidence="8">
    <location>
        <begin position="318"/>
        <end position="340"/>
    </location>
</feature>
<keyword evidence="10" id="KW-1185">Reference proteome</keyword>
<evidence type="ECO:0008006" key="11">
    <source>
        <dbReference type="Google" id="ProtNLM"/>
    </source>
</evidence>
<keyword evidence="6 8" id="KW-1133">Transmembrane helix</keyword>
<feature type="transmembrane region" description="Helical" evidence="8">
    <location>
        <begin position="253"/>
        <end position="275"/>
    </location>
</feature>
<gene>
    <name evidence="9" type="ORF">BEN47_04165</name>
</gene>
<feature type="transmembrane region" description="Helical" evidence="8">
    <location>
        <begin position="421"/>
        <end position="442"/>
    </location>
</feature>
<evidence type="ECO:0000256" key="1">
    <source>
        <dbReference type="ARBA" id="ARBA00004651"/>
    </source>
</evidence>